<dbReference type="RefSeq" id="WP_167833174.1">
    <property type="nucleotide sequence ID" value="NZ_JAAVUM010000010.1"/>
</dbReference>
<organism evidence="6 7">
    <name type="scientific">Mesobacillus selenatarsenatis</name>
    <dbReference type="NCBI Taxonomy" id="388741"/>
    <lineage>
        <taxon>Bacteria</taxon>
        <taxon>Bacillati</taxon>
        <taxon>Bacillota</taxon>
        <taxon>Bacilli</taxon>
        <taxon>Bacillales</taxon>
        <taxon>Bacillaceae</taxon>
        <taxon>Mesobacillus</taxon>
    </lineage>
</organism>
<dbReference type="EMBL" id="JAAVUM010000010">
    <property type="protein sequence ID" value="NKE06759.1"/>
    <property type="molecule type" value="Genomic_DNA"/>
</dbReference>
<dbReference type="GO" id="GO:0046872">
    <property type="term" value="F:metal ion binding"/>
    <property type="evidence" value="ECO:0007669"/>
    <property type="project" value="UniProtKB-KW"/>
</dbReference>
<dbReference type="Proteomes" id="UP000587942">
    <property type="component" value="Unassembled WGS sequence"/>
</dbReference>
<keyword evidence="4" id="KW-0411">Iron-sulfur</keyword>
<evidence type="ECO:0000256" key="1">
    <source>
        <dbReference type="ARBA" id="ARBA00022485"/>
    </source>
</evidence>
<proteinExistence type="predicted"/>
<dbReference type="GO" id="GO:0051539">
    <property type="term" value="F:4 iron, 4 sulfur cluster binding"/>
    <property type="evidence" value="ECO:0007669"/>
    <property type="project" value="UniProtKB-KW"/>
</dbReference>
<dbReference type="SUPFAM" id="SSF56014">
    <property type="entry name" value="Nitrite and sulphite reductase 4Fe-4S domain-like"/>
    <property type="match status" value="1"/>
</dbReference>
<dbReference type="InterPro" id="IPR045854">
    <property type="entry name" value="NO2/SO3_Rdtase_4Fe4S_sf"/>
</dbReference>
<dbReference type="PROSITE" id="PS00365">
    <property type="entry name" value="NIR_SIR"/>
    <property type="match status" value="1"/>
</dbReference>
<keyword evidence="3" id="KW-0408">Iron</keyword>
<sequence length="219" mass="24308">MEATEKTIKLAVNGGIDFGSKLNAKQLIILAKYLEEDQELELTTFQQLYIEIPESRKEEAIAEFAQAGLSCYPVGSFVKSLRTCNFCKGAEEEGMPVAIDLNKRIAGKPVPFTLKPAYTGCPVGCGEPLINDIGIMKVKDGYSLYAGGKSKGQDARPGTLLYEQLTQDELYQKVDILIDIYNENGKKREPVHKFIAQFGKSELLEMINAVFQSKKQDDL</sequence>
<dbReference type="GO" id="GO:0020037">
    <property type="term" value="F:heme binding"/>
    <property type="evidence" value="ECO:0007669"/>
    <property type="project" value="InterPro"/>
</dbReference>
<feature type="domain" description="Nitrite/sulphite reductase 4Fe-4S" evidence="5">
    <location>
        <begin position="87"/>
        <end position="212"/>
    </location>
</feature>
<evidence type="ECO:0000313" key="6">
    <source>
        <dbReference type="EMBL" id="NKE06759.1"/>
    </source>
</evidence>
<dbReference type="InterPro" id="IPR006067">
    <property type="entry name" value="NO2/SO3_Rdtase_4Fe4S_dom"/>
</dbReference>
<gene>
    <name evidence="6" type="ORF">GWK17_14995</name>
</gene>
<protein>
    <submittedName>
        <fullName evidence="6">Nitrite reductase</fullName>
    </submittedName>
</protein>
<evidence type="ECO:0000256" key="2">
    <source>
        <dbReference type="ARBA" id="ARBA00022723"/>
    </source>
</evidence>
<dbReference type="Pfam" id="PF01077">
    <property type="entry name" value="NIR_SIR"/>
    <property type="match status" value="1"/>
</dbReference>
<dbReference type="AlphaFoldDB" id="A0A846TIZ7"/>
<dbReference type="GO" id="GO:0016491">
    <property type="term" value="F:oxidoreductase activity"/>
    <property type="evidence" value="ECO:0007669"/>
    <property type="project" value="InterPro"/>
</dbReference>
<evidence type="ECO:0000313" key="7">
    <source>
        <dbReference type="Proteomes" id="UP000587942"/>
    </source>
</evidence>
<dbReference type="InterPro" id="IPR006066">
    <property type="entry name" value="NO2/SO3_Rdtase_FeS/sirohaem_BS"/>
</dbReference>
<evidence type="ECO:0000256" key="3">
    <source>
        <dbReference type="ARBA" id="ARBA00023004"/>
    </source>
</evidence>
<reference evidence="6 7" key="1">
    <citation type="submission" date="2020-03" db="EMBL/GenBank/DDBJ databases">
        <authorList>
            <person name="Sun Q."/>
        </authorList>
    </citation>
    <scope>NUCLEOTIDE SEQUENCE [LARGE SCALE GENOMIC DNA]</scope>
    <source>
        <strain evidence="6 7">KACC 21451</strain>
    </source>
</reference>
<name>A0A846TIZ7_9BACI</name>
<evidence type="ECO:0000259" key="5">
    <source>
        <dbReference type="Pfam" id="PF01077"/>
    </source>
</evidence>
<accession>A0A846TIZ7</accession>
<keyword evidence="2" id="KW-0479">Metal-binding</keyword>
<comment type="caution">
    <text evidence="6">The sequence shown here is derived from an EMBL/GenBank/DDBJ whole genome shotgun (WGS) entry which is preliminary data.</text>
</comment>
<dbReference type="Gene3D" id="3.30.413.10">
    <property type="entry name" value="Sulfite Reductase Hemoprotein, domain 1"/>
    <property type="match status" value="1"/>
</dbReference>
<keyword evidence="1" id="KW-0004">4Fe-4S</keyword>
<evidence type="ECO:0000256" key="4">
    <source>
        <dbReference type="ARBA" id="ARBA00023014"/>
    </source>
</evidence>